<accession>A0A2W3Z0J9</accession>
<dbReference type="Gene3D" id="6.10.250.690">
    <property type="match status" value="1"/>
</dbReference>
<dbReference type="PANTHER" id="PTHR48111:SF73">
    <property type="entry name" value="ALKALINE PHOSPHATASE SYNTHESIS TRANSCRIPTIONAL REGULATORY PROTEIN PHOP"/>
    <property type="match status" value="1"/>
</dbReference>
<dbReference type="FunFam" id="3.40.50.2300:FF:000001">
    <property type="entry name" value="DNA-binding response regulator PhoB"/>
    <property type="match status" value="1"/>
</dbReference>
<dbReference type="EMBL" id="PIEU01000069">
    <property type="protein sequence ID" value="PZL73421.1"/>
    <property type="molecule type" value="Genomic_DNA"/>
</dbReference>
<dbReference type="SMART" id="SM00862">
    <property type="entry name" value="Trans_reg_C"/>
    <property type="match status" value="1"/>
</dbReference>
<evidence type="ECO:0000259" key="13">
    <source>
        <dbReference type="PROSITE" id="PS51755"/>
    </source>
</evidence>
<dbReference type="InterPro" id="IPR001789">
    <property type="entry name" value="Sig_transdc_resp-reg_receiver"/>
</dbReference>
<dbReference type="InterPro" id="IPR039420">
    <property type="entry name" value="WalR-like"/>
</dbReference>
<evidence type="ECO:0000256" key="3">
    <source>
        <dbReference type="ARBA" id="ARBA00023012"/>
    </source>
</evidence>
<dbReference type="GO" id="GO:0006355">
    <property type="term" value="P:regulation of DNA-templated transcription"/>
    <property type="evidence" value="ECO:0007669"/>
    <property type="project" value="InterPro"/>
</dbReference>
<sequence length="237" mass="27279">MKKILVVDDEPSIVTLLTFNLAKDGYEVISAEDGAVGYELALSNQFDFIILDVMLPNMDGLEITKSLRREKIDTPILILTAKDDQVDKIIGLEIGADDYLTKPFSPREVLARMKAIFRRLKPTANKTEEFNETTKAPLVLGEISIDEQNYEVSVRGKKIELTPKEFELLVYFVKRKDRVIDRDTLLDRIWNYDFAGQSRIVDVHVSHLRDKIEIDPKRPAYLVTVRGFGYRFQEPKK</sequence>
<evidence type="ECO:0000256" key="4">
    <source>
        <dbReference type="ARBA" id="ARBA00023015"/>
    </source>
</evidence>
<dbReference type="GO" id="GO:0000156">
    <property type="term" value="F:phosphorelay response regulator activity"/>
    <property type="evidence" value="ECO:0007669"/>
    <property type="project" value="TreeGrafter"/>
</dbReference>
<dbReference type="GO" id="GO:0000976">
    <property type="term" value="F:transcription cis-regulatory region binding"/>
    <property type="evidence" value="ECO:0007669"/>
    <property type="project" value="TreeGrafter"/>
</dbReference>
<evidence type="ECO:0000313" key="15">
    <source>
        <dbReference type="Proteomes" id="UP000249828"/>
    </source>
</evidence>
<keyword evidence="7" id="KW-0804">Transcription</keyword>
<evidence type="ECO:0000256" key="7">
    <source>
        <dbReference type="ARBA" id="ARBA00023163"/>
    </source>
</evidence>
<dbReference type="Gene3D" id="1.10.10.10">
    <property type="entry name" value="Winged helix-like DNA-binding domain superfamily/Winged helix DNA-binding domain"/>
    <property type="match status" value="1"/>
</dbReference>
<keyword evidence="15" id="KW-1185">Reference proteome</keyword>
<evidence type="ECO:0000259" key="12">
    <source>
        <dbReference type="PROSITE" id="PS50110"/>
    </source>
</evidence>
<feature type="domain" description="Response regulatory" evidence="12">
    <location>
        <begin position="3"/>
        <end position="117"/>
    </location>
</feature>
<dbReference type="CDD" id="cd00383">
    <property type="entry name" value="trans_reg_C"/>
    <property type="match status" value="1"/>
</dbReference>
<dbReference type="PANTHER" id="PTHR48111">
    <property type="entry name" value="REGULATOR OF RPOS"/>
    <property type="match status" value="1"/>
</dbReference>
<keyword evidence="5 11" id="KW-0238">DNA-binding</keyword>
<keyword evidence="4" id="KW-0805">Transcription regulation</keyword>
<dbReference type="Gene3D" id="3.40.50.2300">
    <property type="match status" value="1"/>
</dbReference>
<evidence type="ECO:0000256" key="1">
    <source>
        <dbReference type="ARBA" id="ARBA00022491"/>
    </source>
</evidence>
<comment type="caution">
    <text evidence="14">The sequence shown here is derived from an EMBL/GenBank/DDBJ whole genome shotgun (WGS) entry which is preliminary data.</text>
</comment>
<keyword evidence="9" id="KW-0961">Cell wall biogenesis/degradation</keyword>
<dbReference type="InterPro" id="IPR016032">
    <property type="entry name" value="Sig_transdc_resp-reg_C-effctor"/>
</dbReference>
<gene>
    <name evidence="14" type="ORF">CI088_08810</name>
</gene>
<dbReference type="STRING" id="1077675.BCR22_04675"/>
<dbReference type="GO" id="GO:0032993">
    <property type="term" value="C:protein-DNA complex"/>
    <property type="evidence" value="ECO:0007669"/>
    <property type="project" value="TreeGrafter"/>
</dbReference>
<organism evidence="14 15">
    <name type="scientific">Enterococcus plantarum</name>
    <dbReference type="NCBI Taxonomy" id="1077675"/>
    <lineage>
        <taxon>Bacteria</taxon>
        <taxon>Bacillati</taxon>
        <taxon>Bacillota</taxon>
        <taxon>Bacilli</taxon>
        <taxon>Lactobacillales</taxon>
        <taxon>Enterococcaceae</taxon>
        <taxon>Enterococcus</taxon>
    </lineage>
</organism>
<protein>
    <submittedName>
        <fullName evidence="14">DNA-binding response regulator</fullName>
    </submittedName>
</protein>
<dbReference type="GO" id="GO:0046677">
    <property type="term" value="P:response to antibiotic"/>
    <property type="evidence" value="ECO:0007669"/>
    <property type="project" value="UniProtKB-KW"/>
</dbReference>
<dbReference type="InterPro" id="IPR011006">
    <property type="entry name" value="CheY-like_superfamily"/>
</dbReference>
<dbReference type="GO" id="GO:0005829">
    <property type="term" value="C:cytosol"/>
    <property type="evidence" value="ECO:0007669"/>
    <property type="project" value="TreeGrafter"/>
</dbReference>
<evidence type="ECO:0000256" key="5">
    <source>
        <dbReference type="ARBA" id="ARBA00023125"/>
    </source>
</evidence>
<keyword evidence="6" id="KW-0010">Activator</keyword>
<proteinExistence type="predicted"/>
<reference evidence="14 15" key="1">
    <citation type="submission" date="2017-11" db="EMBL/GenBank/DDBJ databases">
        <title>Draft genome sequence of Enterococcus plantarum TRW2 strain isolated from lettuce.</title>
        <authorList>
            <person name="Kim E.B."/>
            <person name="Marco M.L."/>
            <person name="Williams T.R."/>
            <person name="You I.H."/>
        </authorList>
    </citation>
    <scope>NUCLEOTIDE SEQUENCE [LARGE SCALE GENOMIC DNA]</scope>
    <source>
        <strain evidence="14 15">TRW2</strain>
    </source>
</reference>
<dbReference type="GO" id="GO:0071555">
    <property type="term" value="P:cell wall organization"/>
    <property type="evidence" value="ECO:0007669"/>
    <property type="project" value="UniProtKB-KW"/>
</dbReference>
<dbReference type="RefSeq" id="WP_111247908.1">
    <property type="nucleotide sequence ID" value="NZ_PIEU01000069.1"/>
</dbReference>
<evidence type="ECO:0000256" key="8">
    <source>
        <dbReference type="ARBA" id="ARBA00023251"/>
    </source>
</evidence>
<keyword evidence="1" id="KW-0678">Repressor</keyword>
<evidence type="ECO:0000256" key="6">
    <source>
        <dbReference type="ARBA" id="ARBA00023159"/>
    </source>
</evidence>
<dbReference type="AlphaFoldDB" id="A0A2W3Z0J9"/>
<dbReference type="FunFam" id="1.10.10.10:FF:000018">
    <property type="entry name" value="DNA-binding response regulator ResD"/>
    <property type="match status" value="1"/>
</dbReference>
<dbReference type="PROSITE" id="PS50110">
    <property type="entry name" value="RESPONSE_REGULATORY"/>
    <property type="match status" value="1"/>
</dbReference>
<evidence type="ECO:0000313" key="14">
    <source>
        <dbReference type="EMBL" id="PZL73421.1"/>
    </source>
</evidence>
<keyword evidence="8" id="KW-0046">Antibiotic resistance</keyword>
<feature type="DNA-binding region" description="OmpR/PhoB-type" evidence="11">
    <location>
        <begin position="135"/>
        <end position="234"/>
    </location>
</feature>
<dbReference type="PROSITE" id="PS51755">
    <property type="entry name" value="OMPR_PHOB"/>
    <property type="match status" value="1"/>
</dbReference>
<dbReference type="InterPro" id="IPR001867">
    <property type="entry name" value="OmpR/PhoB-type_DNA-bd"/>
</dbReference>
<dbReference type="Proteomes" id="UP000249828">
    <property type="component" value="Unassembled WGS sequence"/>
</dbReference>
<dbReference type="Pfam" id="PF00072">
    <property type="entry name" value="Response_reg"/>
    <property type="match status" value="1"/>
</dbReference>
<evidence type="ECO:0000256" key="2">
    <source>
        <dbReference type="ARBA" id="ARBA00022553"/>
    </source>
</evidence>
<keyword evidence="2 10" id="KW-0597">Phosphoprotein</keyword>
<dbReference type="InterPro" id="IPR036388">
    <property type="entry name" value="WH-like_DNA-bd_sf"/>
</dbReference>
<evidence type="ECO:0000256" key="11">
    <source>
        <dbReference type="PROSITE-ProRule" id="PRU01091"/>
    </source>
</evidence>
<keyword evidence="3" id="KW-0902">Two-component regulatory system</keyword>
<evidence type="ECO:0000256" key="9">
    <source>
        <dbReference type="ARBA" id="ARBA00023316"/>
    </source>
</evidence>
<name>A0A2W3Z0J9_9ENTE</name>
<feature type="domain" description="OmpR/PhoB-type" evidence="13">
    <location>
        <begin position="135"/>
        <end position="234"/>
    </location>
</feature>
<dbReference type="SUPFAM" id="SSF52172">
    <property type="entry name" value="CheY-like"/>
    <property type="match status" value="1"/>
</dbReference>
<dbReference type="SUPFAM" id="SSF46894">
    <property type="entry name" value="C-terminal effector domain of the bipartite response regulators"/>
    <property type="match status" value="1"/>
</dbReference>
<feature type="modified residue" description="4-aspartylphosphate" evidence="10">
    <location>
        <position position="52"/>
    </location>
</feature>
<dbReference type="Pfam" id="PF00486">
    <property type="entry name" value="Trans_reg_C"/>
    <property type="match status" value="1"/>
</dbReference>
<dbReference type="SMART" id="SM00448">
    <property type="entry name" value="REC"/>
    <property type="match status" value="1"/>
</dbReference>
<evidence type="ECO:0000256" key="10">
    <source>
        <dbReference type="PROSITE-ProRule" id="PRU00169"/>
    </source>
</evidence>